<feature type="region of interest" description="Disordered" evidence="1">
    <location>
        <begin position="1"/>
        <end position="60"/>
    </location>
</feature>
<evidence type="ECO:0000256" key="1">
    <source>
        <dbReference type="SAM" id="MobiDB-lite"/>
    </source>
</evidence>
<reference evidence="2 3" key="1">
    <citation type="submission" date="2022-04" db="EMBL/GenBank/DDBJ databases">
        <title>Hymenobacter sp. isolated from the air.</title>
        <authorList>
            <person name="Won M."/>
            <person name="Lee C.-M."/>
            <person name="Woen H.-Y."/>
            <person name="Kwon S.-W."/>
        </authorList>
    </citation>
    <scope>NUCLEOTIDE SEQUENCE [LARGE SCALE GENOMIC DNA]</scope>
    <source>
        <strain evidence="3">5516 S-25</strain>
    </source>
</reference>
<dbReference type="RefSeq" id="WP_247976235.1">
    <property type="nucleotide sequence ID" value="NZ_CP095848.1"/>
</dbReference>
<keyword evidence="3" id="KW-1185">Reference proteome</keyword>
<evidence type="ECO:0000313" key="2">
    <source>
        <dbReference type="EMBL" id="UPL50195.1"/>
    </source>
</evidence>
<organism evidence="2 3">
    <name type="scientific">Hymenobacter sublimis</name>
    <dbReference type="NCBI Taxonomy" id="2933777"/>
    <lineage>
        <taxon>Bacteria</taxon>
        <taxon>Pseudomonadati</taxon>
        <taxon>Bacteroidota</taxon>
        <taxon>Cytophagia</taxon>
        <taxon>Cytophagales</taxon>
        <taxon>Hymenobacteraceae</taxon>
        <taxon>Hymenobacter</taxon>
    </lineage>
</organism>
<sequence length="60" mass="6362">MRSPPRLPTAPRVSARTRAHVGRGVASRTTSPPWQPVQGQSAPAATTPEAYAERTVRSPG</sequence>
<accession>A0ABY4JBK0</accession>
<protein>
    <submittedName>
        <fullName evidence="2">Uncharacterized protein</fullName>
    </submittedName>
</protein>
<proteinExistence type="predicted"/>
<dbReference type="Proteomes" id="UP000829647">
    <property type="component" value="Chromosome"/>
</dbReference>
<gene>
    <name evidence="2" type="ORF">MWH26_04625</name>
</gene>
<evidence type="ECO:0000313" key="3">
    <source>
        <dbReference type="Proteomes" id="UP000829647"/>
    </source>
</evidence>
<feature type="compositionally biased region" description="Basic and acidic residues" evidence="1">
    <location>
        <begin position="51"/>
        <end position="60"/>
    </location>
</feature>
<dbReference type="EMBL" id="CP095848">
    <property type="protein sequence ID" value="UPL50195.1"/>
    <property type="molecule type" value="Genomic_DNA"/>
</dbReference>
<name>A0ABY4JBK0_9BACT</name>
<feature type="compositionally biased region" description="Polar residues" evidence="1">
    <location>
        <begin position="27"/>
        <end position="41"/>
    </location>
</feature>